<dbReference type="EMBL" id="AB210568">
    <property type="protein sequence ID" value="BAE06573.1"/>
    <property type="molecule type" value="mRNA"/>
</dbReference>
<dbReference type="SMART" id="SM00353">
    <property type="entry name" value="HLH"/>
    <property type="match status" value="1"/>
</dbReference>
<dbReference type="KEGG" id="cin:778977"/>
<feature type="domain" description="BHLH" evidence="9">
    <location>
        <begin position="109"/>
        <end position="161"/>
    </location>
</feature>
<dbReference type="GO" id="GO:0003677">
    <property type="term" value="F:DNA binding"/>
    <property type="evidence" value="ECO:0007669"/>
    <property type="project" value="UniProtKB-KW"/>
</dbReference>
<keyword evidence="3" id="KW-0524">Neurogenesis</keyword>
<dbReference type="Gene3D" id="4.10.280.10">
    <property type="entry name" value="Helix-loop-helix DNA-binding domain"/>
    <property type="match status" value="1"/>
</dbReference>
<keyword evidence="2" id="KW-0221">Differentiation</keyword>
<dbReference type="GO" id="GO:0007399">
    <property type="term" value="P:nervous system development"/>
    <property type="evidence" value="ECO:0007669"/>
    <property type="project" value="UniProtKB-KW"/>
</dbReference>
<evidence type="ECO:0000313" key="10">
    <source>
        <dbReference type="EMBL" id="BAE06573.1"/>
    </source>
</evidence>
<reference evidence="10" key="1">
    <citation type="journal article" date="2003" name="Dev. Genes Evol.">
        <title>Genomewide surveys of developmentally relevant genes in Ciona intestinalis.</title>
        <authorList>
            <person name="Satou Y."/>
            <person name="Satoh N."/>
        </authorList>
    </citation>
    <scope>NUCLEOTIDE SEQUENCE</scope>
</reference>
<accession>Q4H354</accession>
<protein>
    <submittedName>
        <fullName evidence="10">Transcription factor protein</fullName>
    </submittedName>
</protein>
<dbReference type="InterPro" id="IPR011598">
    <property type="entry name" value="bHLH_dom"/>
</dbReference>
<dbReference type="FunFam" id="4.10.280.10:FF:000006">
    <property type="entry name" value="Neurogenic differentiation factor"/>
    <property type="match status" value="1"/>
</dbReference>
<evidence type="ECO:0000256" key="7">
    <source>
        <dbReference type="ARBA" id="ARBA00023242"/>
    </source>
</evidence>
<reference evidence="10" key="3">
    <citation type="submission" date="2005-04" db="EMBL/GenBank/DDBJ databases">
        <title>Expressed genes in Ciona intestinalis.</title>
        <authorList>
            <person name="Satou Y."/>
        </authorList>
    </citation>
    <scope>NUCLEOTIDE SEQUENCE</scope>
</reference>
<feature type="compositionally biased region" description="Low complexity" evidence="8">
    <location>
        <begin position="73"/>
        <end position="84"/>
    </location>
</feature>
<evidence type="ECO:0000259" key="9">
    <source>
        <dbReference type="PROSITE" id="PS50888"/>
    </source>
</evidence>
<dbReference type="GO" id="GO:0046983">
    <property type="term" value="F:protein dimerization activity"/>
    <property type="evidence" value="ECO:0007669"/>
    <property type="project" value="InterPro"/>
</dbReference>
<keyword evidence="6" id="KW-0804">Transcription</keyword>
<sequence>MLDFSSNKSEQGYAIFSSVVPTSIGTSGAQKNDGGPAMHSKQGTVAYNVAAGNAQYTDLGKTSQDVMDLFQKDTVNSNNNNNNNDKTEKPKKKRRRERSPVTINKLKKIRRSKANDRERNRMHGLNDALEELRHVLPTYPDETKLTKIETLRFAYNYIWCLSEMLKNGTAGNSFDAKSAAQEMMSSVLTSSQVGTENFPTAPTAFQDFAPSNDVTATSYQQPGQYYQQYPNQQQFRPNRDVMQPTVTSLEIPDDLESIQAPFMSSQSDFVLEQVVTNQANQGNEIFFQNQQIPNNNNNNNNSNNNNNNVQAVLPSISNSLLARRNISSPMTLPSNGQVQFQAPISPPFSGNSPTCPSPMYPVAQPNFYMPPTPSDCGSMAGSSPFNSPQKQLPSPDVPYMPNYSMHLLR</sequence>
<evidence type="ECO:0000256" key="5">
    <source>
        <dbReference type="ARBA" id="ARBA00023125"/>
    </source>
</evidence>
<evidence type="ECO:0000256" key="6">
    <source>
        <dbReference type="ARBA" id="ARBA00023163"/>
    </source>
</evidence>
<feature type="compositionally biased region" description="Polar residues" evidence="8">
    <location>
        <begin position="327"/>
        <end position="354"/>
    </location>
</feature>
<organism evidence="10">
    <name type="scientific">Ciona intestinalis</name>
    <name type="common">Transparent sea squirt</name>
    <name type="synonym">Ascidia intestinalis</name>
    <dbReference type="NCBI Taxonomy" id="7719"/>
    <lineage>
        <taxon>Eukaryota</taxon>
        <taxon>Metazoa</taxon>
        <taxon>Chordata</taxon>
        <taxon>Tunicata</taxon>
        <taxon>Ascidiacea</taxon>
        <taxon>Phlebobranchia</taxon>
        <taxon>Cionidae</taxon>
        <taxon>Ciona</taxon>
    </lineage>
</organism>
<feature type="region of interest" description="Disordered" evidence="8">
    <location>
        <begin position="373"/>
        <end position="400"/>
    </location>
</feature>
<gene>
    <name evidence="10" type="primary">Ci-Neurogenin</name>
</gene>
<accession>A0A1W2VSI4</accession>
<evidence type="ECO:0000256" key="1">
    <source>
        <dbReference type="ARBA" id="ARBA00022473"/>
    </source>
</evidence>
<reference evidence="10" key="2">
    <citation type="journal article" date="2004" name="Development">
        <title>Gene expression profiles of transcription factors and signaling molecules in the ascidian embryo: towards a comprehensive understanding of gene networks.</title>
        <authorList>
            <person name="Imai K.S."/>
            <person name="Hino K."/>
            <person name="Yagi K."/>
            <person name="Satoh N."/>
            <person name="Satou Y."/>
        </authorList>
    </citation>
    <scope>NUCLEOTIDE SEQUENCE</scope>
</reference>
<dbReference type="InterPro" id="IPR050359">
    <property type="entry name" value="bHLH_transcription_factors"/>
</dbReference>
<feature type="region of interest" description="Disordered" evidence="8">
    <location>
        <begin position="73"/>
        <end position="99"/>
    </location>
</feature>
<feature type="region of interest" description="Disordered" evidence="8">
    <location>
        <begin position="290"/>
        <end position="310"/>
    </location>
</feature>
<feature type="region of interest" description="Disordered" evidence="8">
    <location>
        <begin position="327"/>
        <end position="357"/>
    </location>
</feature>
<dbReference type="PANTHER" id="PTHR19290:SF163">
    <property type="entry name" value="BASIC HELIX-LOOP-HELIX NEURAL TRANSCRIPTION FACTOR TAP"/>
    <property type="match status" value="1"/>
</dbReference>
<dbReference type="PANTHER" id="PTHR19290">
    <property type="entry name" value="BASIC HELIX-LOOP-HELIX PROTEIN NEUROGENIN-RELATED"/>
    <property type="match status" value="1"/>
</dbReference>
<dbReference type="Pfam" id="PF00010">
    <property type="entry name" value="HLH"/>
    <property type="match status" value="1"/>
</dbReference>
<feature type="compositionally biased region" description="Polar residues" evidence="8">
    <location>
        <begin position="380"/>
        <end position="392"/>
    </location>
</feature>
<evidence type="ECO:0000256" key="8">
    <source>
        <dbReference type="SAM" id="MobiDB-lite"/>
    </source>
</evidence>
<evidence type="ECO:0000256" key="4">
    <source>
        <dbReference type="ARBA" id="ARBA00023015"/>
    </source>
</evidence>
<name>Q4H354_CIOIN</name>
<keyword evidence="1" id="KW-0217">Developmental protein</keyword>
<dbReference type="PROSITE" id="PS50888">
    <property type="entry name" value="BHLH"/>
    <property type="match status" value="1"/>
</dbReference>
<dbReference type="AlphaFoldDB" id="Q4H354"/>
<evidence type="ECO:0000256" key="2">
    <source>
        <dbReference type="ARBA" id="ARBA00022782"/>
    </source>
</evidence>
<keyword evidence="5" id="KW-0238">DNA-binding</keyword>
<dbReference type="SUPFAM" id="SSF47459">
    <property type="entry name" value="HLH, helix-loop-helix DNA-binding domain"/>
    <property type="match status" value="1"/>
</dbReference>
<dbReference type="CDD" id="cd11428">
    <property type="entry name" value="bHLH_TS_NGN"/>
    <property type="match status" value="1"/>
</dbReference>
<keyword evidence="7" id="KW-0539">Nucleus</keyword>
<feature type="compositionally biased region" description="Low complexity" evidence="8">
    <location>
        <begin position="294"/>
        <end position="308"/>
    </location>
</feature>
<proteinExistence type="evidence at transcript level"/>
<dbReference type="InterPro" id="IPR036638">
    <property type="entry name" value="HLH_DNA-bd_sf"/>
</dbReference>
<evidence type="ECO:0000256" key="3">
    <source>
        <dbReference type="ARBA" id="ARBA00022902"/>
    </source>
</evidence>
<dbReference type="OrthoDB" id="5969565at2759"/>
<dbReference type="GO" id="GO:0030154">
    <property type="term" value="P:cell differentiation"/>
    <property type="evidence" value="ECO:0007669"/>
    <property type="project" value="UniProtKB-KW"/>
</dbReference>
<keyword evidence="4" id="KW-0805">Transcription regulation</keyword>